<accession>A0A1I4XV01</accession>
<dbReference type="OrthoDB" id="3521766at2"/>
<keyword evidence="1" id="KW-0378">Hydrolase</keyword>
<dbReference type="InterPro" id="IPR041489">
    <property type="entry name" value="PDZ_6"/>
</dbReference>
<evidence type="ECO:0000259" key="3">
    <source>
        <dbReference type="PROSITE" id="PS50175"/>
    </source>
</evidence>
<dbReference type="GO" id="GO:0006508">
    <property type="term" value="P:proteolysis"/>
    <property type="evidence" value="ECO:0007669"/>
    <property type="project" value="InterPro"/>
</dbReference>
<dbReference type="InterPro" id="IPR021109">
    <property type="entry name" value="Peptidase_aspartic_dom_sf"/>
</dbReference>
<feature type="domain" description="PDZ" evidence="2">
    <location>
        <begin position="347"/>
        <end position="430"/>
    </location>
</feature>
<dbReference type="SUPFAM" id="SSF50156">
    <property type="entry name" value="PDZ domain-like"/>
    <property type="match status" value="1"/>
</dbReference>
<dbReference type="GO" id="GO:0004190">
    <property type="term" value="F:aspartic-type endopeptidase activity"/>
    <property type="evidence" value="ECO:0007669"/>
    <property type="project" value="InterPro"/>
</dbReference>
<reference evidence="4 5" key="1">
    <citation type="submission" date="2016-10" db="EMBL/GenBank/DDBJ databases">
        <authorList>
            <person name="de Groot N.N."/>
        </authorList>
    </citation>
    <scope>NUCLEOTIDE SEQUENCE [LARGE SCALE GENOMIC DNA]</scope>
    <source>
        <strain evidence="4 5">DSM 17794</strain>
    </source>
</reference>
<dbReference type="InterPro" id="IPR036034">
    <property type="entry name" value="PDZ_sf"/>
</dbReference>
<evidence type="ECO:0000313" key="5">
    <source>
        <dbReference type="Proteomes" id="UP000199153"/>
    </source>
</evidence>
<dbReference type="PROSITE" id="PS50106">
    <property type="entry name" value="PDZ"/>
    <property type="match status" value="1"/>
</dbReference>
<dbReference type="Proteomes" id="UP000199153">
    <property type="component" value="Unassembled WGS sequence"/>
</dbReference>
<dbReference type="RefSeq" id="WP_093405129.1">
    <property type="nucleotide sequence ID" value="NZ_FOVL01000001.1"/>
</dbReference>
<dbReference type="SMART" id="SM00228">
    <property type="entry name" value="PDZ"/>
    <property type="match status" value="1"/>
</dbReference>
<dbReference type="Pfam" id="PF17820">
    <property type="entry name" value="PDZ_6"/>
    <property type="match status" value="1"/>
</dbReference>
<protein>
    <submittedName>
        <fullName evidence="4">PDZ domain-containing protein</fullName>
    </submittedName>
</protein>
<dbReference type="EMBL" id="FOVL01000001">
    <property type="protein sequence ID" value="SFN29721.1"/>
    <property type="molecule type" value="Genomic_DNA"/>
</dbReference>
<organism evidence="4 5">
    <name type="scientific">Salegentibacter flavus</name>
    <dbReference type="NCBI Taxonomy" id="287099"/>
    <lineage>
        <taxon>Bacteria</taxon>
        <taxon>Pseudomonadati</taxon>
        <taxon>Bacteroidota</taxon>
        <taxon>Flavobacteriia</taxon>
        <taxon>Flavobacteriales</taxon>
        <taxon>Flavobacteriaceae</taxon>
        <taxon>Salegentibacter</taxon>
    </lineage>
</organism>
<evidence type="ECO:0000259" key="2">
    <source>
        <dbReference type="PROSITE" id="PS50106"/>
    </source>
</evidence>
<dbReference type="AlphaFoldDB" id="A0A1I4XV01"/>
<dbReference type="Pfam" id="PF13650">
    <property type="entry name" value="Asp_protease_2"/>
    <property type="match status" value="1"/>
</dbReference>
<gene>
    <name evidence="4" type="ORF">SAMN05660413_00376</name>
</gene>
<proteinExistence type="predicted"/>
<feature type="domain" description="Peptidase A2" evidence="3">
    <location>
        <begin position="58"/>
        <end position="93"/>
    </location>
</feature>
<dbReference type="InterPro" id="IPR001995">
    <property type="entry name" value="Peptidase_A2_cat"/>
</dbReference>
<sequence>MKRLMFFWLLMLWLTGLTIPLTAQSEYRVENQKGYFKLPFQLINDLVIVPVTVNGVELSFLLDTGVNATLIFAIDGEIPDVKNTSRIFLRGLGAGEPVMALKAINNKVTLGDAVSEAETLYIVEEELIGLSNRLGIELNGILGYDFFRDFIVNFNYRRKFIKVYAPEIYNYKKCRRCVDIPLIFDENKPYLEAKVEMEDQEHNMLFLLDSGSGDAVWIFTDEERGITVPHPSFEDFLGYSISGSVYGKRSRISSLSLGDLKLKEVTASFPDSLYVKDVSLYDNRNGSIGSQIMKRFHYTLDYPGKNLRLKPNLDFRKSFEYDMSGVVVQHTGQRIVRHYEAPPPFFDVEEIQSDGEEVSEITYQLKFSLAPQYQIAEIRPGSPVEKAGLQIGDIILEINGKPAHKYSLDKISSLFTSRDGRLIKLIVERELKEMKFTFMLKRIL</sequence>
<dbReference type="STRING" id="287099.SAMN05660413_00376"/>
<evidence type="ECO:0000313" key="4">
    <source>
        <dbReference type="EMBL" id="SFN29721.1"/>
    </source>
</evidence>
<dbReference type="InterPro" id="IPR001478">
    <property type="entry name" value="PDZ"/>
</dbReference>
<dbReference type="Gene3D" id="2.40.70.10">
    <property type="entry name" value="Acid Proteases"/>
    <property type="match status" value="1"/>
</dbReference>
<keyword evidence="5" id="KW-1185">Reference proteome</keyword>
<name>A0A1I4XV01_9FLAO</name>
<dbReference type="PROSITE" id="PS50175">
    <property type="entry name" value="ASP_PROT_RETROV"/>
    <property type="match status" value="1"/>
</dbReference>
<dbReference type="SUPFAM" id="SSF50630">
    <property type="entry name" value="Acid proteases"/>
    <property type="match status" value="1"/>
</dbReference>
<evidence type="ECO:0000256" key="1">
    <source>
        <dbReference type="ARBA" id="ARBA00022801"/>
    </source>
</evidence>
<dbReference type="Gene3D" id="2.30.42.10">
    <property type="match status" value="1"/>
</dbReference>